<gene>
    <name evidence="1" type="ORF">E2C01_085118</name>
</gene>
<evidence type="ECO:0000313" key="1">
    <source>
        <dbReference type="EMBL" id="MPC90146.1"/>
    </source>
</evidence>
<name>A0A5B7J800_PORTR</name>
<comment type="caution">
    <text evidence="1">The sequence shown here is derived from an EMBL/GenBank/DDBJ whole genome shotgun (WGS) entry which is preliminary data.</text>
</comment>
<dbReference type="EMBL" id="VSRR010083397">
    <property type="protein sequence ID" value="MPC90146.1"/>
    <property type="molecule type" value="Genomic_DNA"/>
</dbReference>
<organism evidence="1 2">
    <name type="scientific">Portunus trituberculatus</name>
    <name type="common">Swimming crab</name>
    <name type="synonym">Neptunus trituberculatus</name>
    <dbReference type="NCBI Taxonomy" id="210409"/>
    <lineage>
        <taxon>Eukaryota</taxon>
        <taxon>Metazoa</taxon>
        <taxon>Ecdysozoa</taxon>
        <taxon>Arthropoda</taxon>
        <taxon>Crustacea</taxon>
        <taxon>Multicrustacea</taxon>
        <taxon>Malacostraca</taxon>
        <taxon>Eumalacostraca</taxon>
        <taxon>Eucarida</taxon>
        <taxon>Decapoda</taxon>
        <taxon>Pleocyemata</taxon>
        <taxon>Brachyura</taxon>
        <taxon>Eubrachyura</taxon>
        <taxon>Portunoidea</taxon>
        <taxon>Portunidae</taxon>
        <taxon>Portuninae</taxon>
        <taxon>Portunus</taxon>
    </lineage>
</organism>
<proteinExistence type="predicted"/>
<keyword evidence="2" id="KW-1185">Reference proteome</keyword>
<reference evidence="1 2" key="1">
    <citation type="submission" date="2019-05" db="EMBL/GenBank/DDBJ databases">
        <title>Another draft genome of Portunus trituberculatus and its Hox gene families provides insights of decapod evolution.</title>
        <authorList>
            <person name="Jeong J.-H."/>
            <person name="Song I."/>
            <person name="Kim S."/>
            <person name="Choi T."/>
            <person name="Kim D."/>
            <person name="Ryu S."/>
            <person name="Kim W."/>
        </authorList>
    </citation>
    <scope>NUCLEOTIDE SEQUENCE [LARGE SCALE GENOMIC DNA]</scope>
    <source>
        <tissue evidence="1">Muscle</tissue>
    </source>
</reference>
<protein>
    <submittedName>
        <fullName evidence="1">Uncharacterized protein</fullName>
    </submittedName>
</protein>
<dbReference type="AlphaFoldDB" id="A0A5B7J800"/>
<dbReference type="Proteomes" id="UP000324222">
    <property type="component" value="Unassembled WGS sequence"/>
</dbReference>
<accession>A0A5B7J800</accession>
<evidence type="ECO:0000313" key="2">
    <source>
        <dbReference type="Proteomes" id="UP000324222"/>
    </source>
</evidence>
<sequence length="126" mass="14037">MNSNGARPDRGDTEIPDRETETAWLCISGVLASEVVGGQTSSLSSPCMRKRPSPFINSLLQEFMAELSTDGDITRKRCLFAIYFSNTHFHNSNNAQMLQMEFHVHSTVDVLIQMHSDSLKEELGSS</sequence>